<protein>
    <recommendedName>
        <fullName evidence="2">ChrR-like cupin domain-containing protein</fullName>
    </recommendedName>
</protein>
<dbReference type="Pfam" id="PF12973">
    <property type="entry name" value="Cupin_7"/>
    <property type="match status" value="1"/>
</dbReference>
<dbReference type="Gene3D" id="2.60.120.10">
    <property type="entry name" value="Jelly Rolls"/>
    <property type="match status" value="1"/>
</dbReference>
<feature type="domain" description="ChrR-like cupin" evidence="2">
    <location>
        <begin position="25"/>
        <end position="122"/>
    </location>
</feature>
<dbReference type="AlphaFoldDB" id="A0A9W9LXR9"/>
<gene>
    <name evidence="3" type="ORF">N7492_003772</name>
</gene>
<evidence type="ECO:0000313" key="4">
    <source>
        <dbReference type="Proteomes" id="UP001146351"/>
    </source>
</evidence>
<keyword evidence="4" id="KW-1185">Reference proteome</keyword>
<organism evidence="3 4">
    <name type="scientific">Penicillium capsulatum</name>
    <dbReference type="NCBI Taxonomy" id="69766"/>
    <lineage>
        <taxon>Eukaryota</taxon>
        <taxon>Fungi</taxon>
        <taxon>Dikarya</taxon>
        <taxon>Ascomycota</taxon>
        <taxon>Pezizomycotina</taxon>
        <taxon>Eurotiomycetes</taxon>
        <taxon>Eurotiomycetidae</taxon>
        <taxon>Eurotiales</taxon>
        <taxon>Aspergillaceae</taxon>
        <taxon>Penicillium</taxon>
    </lineage>
</organism>
<dbReference type="InterPro" id="IPR011051">
    <property type="entry name" value="RmlC_Cupin_sf"/>
</dbReference>
<name>A0A9W9LXR9_9EURO</name>
<accession>A0A9W9LXR9</accession>
<reference evidence="3" key="2">
    <citation type="journal article" date="2023" name="IMA Fungus">
        <title>Comparative genomic study of the Penicillium genus elucidates a diverse pangenome and 15 lateral gene transfer events.</title>
        <authorList>
            <person name="Petersen C."/>
            <person name="Sorensen T."/>
            <person name="Nielsen M.R."/>
            <person name="Sondergaard T.E."/>
            <person name="Sorensen J.L."/>
            <person name="Fitzpatrick D.A."/>
            <person name="Frisvad J.C."/>
            <person name="Nielsen K.L."/>
        </authorList>
    </citation>
    <scope>NUCLEOTIDE SEQUENCE</scope>
    <source>
        <strain evidence="3">IBT 21917</strain>
    </source>
</reference>
<evidence type="ECO:0000259" key="2">
    <source>
        <dbReference type="Pfam" id="PF12973"/>
    </source>
</evidence>
<comment type="caution">
    <text evidence="3">The sequence shown here is derived from an EMBL/GenBank/DDBJ whole genome shotgun (WGS) entry which is preliminary data.</text>
</comment>
<dbReference type="EMBL" id="JAPQKO010000002">
    <property type="protein sequence ID" value="KAJ5180562.1"/>
    <property type="molecule type" value="Genomic_DNA"/>
</dbReference>
<dbReference type="SUPFAM" id="SSF51182">
    <property type="entry name" value="RmlC-like cupins"/>
    <property type="match status" value="1"/>
</dbReference>
<proteinExistence type="predicted"/>
<reference evidence="3" key="1">
    <citation type="submission" date="2022-11" db="EMBL/GenBank/DDBJ databases">
        <authorList>
            <person name="Petersen C."/>
        </authorList>
    </citation>
    <scope>NUCLEOTIDE SEQUENCE</scope>
    <source>
        <strain evidence="3">IBT 21917</strain>
    </source>
</reference>
<sequence>MPFQQKEFTTPPPTPAAGTPRDSSAAKPWYSVGAGIWELLLNGDSDHKAVLQWWEPNITTANQPITHTFIEEVCFLRGGLEDLTLQQAWGIGAYAYRNPGMEHGPYRASSEGCLMFVKVVPVSRE</sequence>
<feature type="region of interest" description="Disordered" evidence="1">
    <location>
        <begin position="1"/>
        <end position="26"/>
    </location>
</feature>
<dbReference type="OrthoDB" id="9970537at2759"/>
<evidence type="ECO:0000256" key="1">
    <source>
        <dbReference type="SAM" id="MobiDB-lite"/>
    </source>
</evidence>
<dbReference type="InterPro" id="IPR025979">
    <property type="entry name" value="ChrR-like_cupin_dom"/>
</dbReference>
<dbReference type="Proteomes" id="UP001146351">
    <property type="component" value="Unassembled WGS sequence"/>
</dbReference>
<dbReference type="InterPro" id="IPR014710">
    <property type="entry name" value="RmlC-like_jellyroll"/>
</dbReference>
<evidence type="ECO:0000313" key="3">
    <source>
        <dbReference type="EMBL" id="KAJ5180562.1"/>
    </source>
</evidence>